<dbReference type="Proteomes" id="UP001239994">
    <property type="component" value="Unassembled WGS sequence"/>
</dbReference>
<feature type="transmembrane region" description="Helical" evidence="19">
    <location>
        <begin position="144"/>
        <end position="166"/>
    </location>
</feature>
<feature type="transmembrane region" description="Helical" evidence="19">
    <location>
        <begin position="395"/>
        <end position="413"/>
    </location>
</feature>
<dbReference type="NCBIfam" id="TIGR02174">
    <property type="entry name" value="CXXU_selWTH"/>
    <property type="match status" value="1"/>
</dbReference>
<comment type="caution">
    <text evidence="21">The sequence shown here is derived from an EMBL/GenBank/DDBJ whole genome shotgun (WGS) entry which is preliminary data.</text>
</comment>
<evidence type="ECO:0000259" key="20">
    <source>
        <dbReference type="Pfam" id="PF16916"/>
    </source>
</evidence>
<proteinExistence type="inferred from homology"/>
<evidence type="ECO:0000256" key="6">
    <source>
        <dbReference type="ARBA" id="ARBA00022692"/>
    </source>
</evidence>
<feature type="transmembrane region" description="Helical" evidence="19">
    <location>
        <begin position="572"/>
        <end position="592"/>
    </location>
</feature>
<evidence type="ECO:0000256" key="18">
    <source>
        <dbReference type="SAM" id="MobiDB-lite"/>
    </source>
</evidence>
<feature type="transmembrane region" description="Helical" evidence="19">
    <location>
        <begin position="352"/>
        <end position="375"/>
    </location>
</feature>
<gene>
    <name evidence="21" type="ORF">P4O66_018702</name>
</gene>
<dbReference type="PANTHER" id="PTHR45820">
    <property type="entry name" value="FI23527P1"/>
    <property type="match status" value="1"/>
</dbReference>
<comment type="function">
    <text evidence="17">Selenoprotein with thioredoxin reductase-like oxidoreductase activity.</text>
</comment>
<keyword evidence="15" id="KW-0676">Redox-active center</keyword>
<dbReference type="InterPro" id="IPR027470">
    <property type="entry name" value="Cation_efflux_CTD"/>
</dbReference>
<feature type="region of interest" description="Disordered" evidence="18">
    <location>
        <begin position="273"/>
        <end position="293"/>
    </location>
</feature>
<evidence type="ECO:0000256" key="1">
    <source>
        <dbReference type="ARBA" id="ARBA00004141"/>
    </source>
</evidence>
<keyword evidence="10" id="KW-0521">NADP</keyword>
<evidence type="ECO:0000256" key="4">
    <source>
        <dbReference type="ARBA" id="ARBA00008873"/>
    </source>
</evidence>
<evidence type="ECO:0000256" key="10">
    <source>
        <dbReference type="ARBA" id="ARBA00022857"/>
    </source>
</evidence>
<evidence type="ECO:0000256" key="15">
    <source>
        <dbReference type="ARBA" id="ARBA00023284"/>
    </source>
</evidence>
<evidence type="ECO:0000256" key="13">
    <source>
        <dbReference type="ARBA" id="ARBA00023002"/>
    </source>
</evidence>
<reference evidence="21" key="1">
    <citation type="submission" date="2023-03" db="EMBL/GenBank/DDBJ databases">
        <title>Electrophorus voltai genome.</title>
        <authorList>
            <person name="Bian C."/>
        </authorList>
    </citation>
    <scope>NUCLEOTIDE SEQUENCE</scope>
    <source>
        <strain evidence="21">CB-2022</strain>
        <tissue evidence="21">Muscle</tissue>
    </source>
</reference>
<dbReference type="Gene3D" id="3.40.30.10">
    <property type="entry name" value="Glutaredoxin"/>
    <property type="match status" value="1"/>
</dbReference>
<keyword evidence="12 19" id="KW-1133">Transmembrane helix</keyword>
<dbReference type="InterPro" id="IPR011893">
    <property type="entry name" value="Selenoprotein_Rdx-typ"/>
</dbReference>
<dbReference type="GO" id="GO:0005789">
    <property type="term" value="C:endoplasmic reticulum membrane"/>
    <property type="evidence" value="ECO:0007669"/>
    <property type="project" value="UniProtKB-SubCell"/>
</dbReference>
<dbReference type="GO" id="GO:0005794">
    <property type="term" value="C:Golgi apparatus"/>
    <property type="evidence" value="ECO:0007669"/>
    <property type="project" value="TreeGrafter"/>
</dbReference>
<evidence type="ECO:0000256" key="16">
    <source>
        <dbReference type="ARBA" id="ARBA00048132"/>
    </source>
</evidence>
<organism evidence="21 22">
    <name type="scientific">Electrophorus voltai</name>
    <dbReference type="NCBI Taxonomy" id="2609070"/>
    <lineage>
        <taxon>Eukaryota</taxon>
        <taxon>Metazoa</taxon>
        <taxon>Chordata</taxon>
        <taxon>Craniata</taxon>
        <taxon>Vertebrata</taxon>
        <taxon>Euteleostomi</taxon>
        <taxon>Actinopterygii</taxon>
        <taxon>Neopterygii</taxon>
        <taxon>Teleostei</taxon>
        <taxon>Ostariophysi</taxon>
        <taxon>Gymnotiformes</taxon>
        <taxon>Gymnotoidei</taxon>
        <taxon>Gymnotidae</taxon>
        <taxon>Electrophorus</taxon>
    </lineage>
</organism>
<protein>
    <recommendedName>
        <fullName evidence="5">thioredoxin-disulfide reductase (NADPH)</fullName>
        <ecNumber evidence="5">1.8.1.9</ecNumber>
    </recommendedName>
</protein>
<evidence type="ECO:0000256" key="14">
    <source>
        <dbReference type="ARBA" id="ARBA00023136"/>
    </source>
</evidence>
<dbReference type="SUPFAM" id="SSF52833">
    <property type="entry name" value="Thioredoxin-like"/>
    <property type="match status" value="1"/>
</dbReference>
<feature type="domain" description="Cation efflux protein cytoplasmic" evidence="20">
    <location>
        <begin position="431"/>
        <end position="503"/>
    </location>
</feature>
<evidence type="ECO:0000256" key="5">
    <source>
        <dbReference type="ARBA" id="ARBA00012610"/>
    </source>
</evidence>
<evidence type="ECO:0000256" key="11">
    <source>
        <dbReference type="ARBA" id="ARBA00022933"/>
    </source>
</evidence>
<dbReference type="InterPro" id="IPR036249">
    <property type="entry name" value="Thioredoxin-like_sf"/>
</dbReference>
<dbReference type="Pfam" id="PF16916">
    <property type="entry name" value="ZT_dimer"/>
    <property type="match status" value="1"/>
</dbReference>
<dbReference type="GO" id="GO:0010312">
    <property type="term" value="P:detoxification of zinc ion"/>
    <property type="evidence" value="ECO:0007669"/>
    <property type="project" value="TreeGrafter"/>
</dbReference>
<evidence type="ECO:0000256" key="17">
    <source>
        <dbReference type="ARBA" id="ARBA00054440"/>
    </source>
</evidence>
<keyword evidence="9" id="KW-0862">Zinc</keyword>
<keyword evidence="8" id="KW-0256">Endoplasmic reticulum</keyword>
<comment type="catalytic activity">
    <reaction evidence="16">
        <text>[thioredoxin]-dithiol + NADP(+) = [thioredoxin]-disulfide + NADPH + H(+)</text>
        <dbReference type="Rhea" id="RHEA:20345"/>
        <dbReference type="Rhea" id="RHEA-COMP:10698"/>
        <dbReference type="Rhea" id="RHEA-COMP:10700"/>
        <dbReference type="ChEBI" id="CHEBI:15378"/>
        <dbReference type="ChEBI" id="CHEBI:29950"/>
        <dbReference type="ChEBI" id="CHEBI:50058"/>
        <dbReference type="ChEBI" id="CHEBI:57783"/>
        <dbReference type="ChEBI" id="CHEBI:58349"/>
        <dbReference type="EC" id="1.8.1.9"/>
    </reaction>
</comment>
<dbReference type="FunFam" id="3.40.30.10:FF:000085">
    <property type="entry name" value="Selenoprotein T"/>
    <property type="match status" value="1"/>
</dbReference>
<dbReference type="InterPro" id="IPR036837">
    <property type="entry name" value="Cation_efflux_CTD_sf"/>
</dbReference>
<feature type="non-terminal residue" evidence="21">
    <location>
        <position position="1"/>
    </location>
</feature>
<keyword evidence="22" id="KW-1185">Reference proteome</keyword>
<comment type="similarity">
    <text evidence="3">Belongs to the SelWTH family. Selenoprotein T subfamily.</text>
</comment>
<accession>A0AAD8YSU0</accession>
<dbReference type="SUPFAM" id="SSF160240">
    <property type="entry name" value="Cation efflux protein cytoplasmic domain-like"/>
    <property type="match status" value="1"/>
</dbReference>
<feature type="compositionally biased region" description="Polar residues" evidence="18">
    <location>
        <begin position="274"/>
        <end position="284"/>
    </location>
</feature>
<dbReference type="EMBL" id="JAROKS010000026">
    <property type="protein sequence ID" value="KAK1785306.1"/>
    <property type="molecule type" value="Genomic_DNA"/>
</dbReference>
<dbReference type="GO" id="GO:0004791">
    <property type="term" value="F:thioredoxin-disulfide reductase (NADPH) activity"/>
    <property type="evidence" value="ECO:0007669"/>
    <property type="project" value="UniProtKB-EC"/>
</dbReference>
<feature type="transmembrane region" description="Helical" evidence="19">
    <location>
        <begin position="178"/>
        <end position="197"/>
    </location>
</feature>
<dbReference type="GO" id="GO:0005385">
    <property type="term" value="F:zinc ion transmembrane transporter activity"/>
    <property type="evidence" value="ECO:0007669"/>
    <property type="project" value="TreeGrafter"/>
</dbReference>
<keyword evidence="11" id="KW-0712">Selenocysteine</keyword>
<evidence type="ECO:0000256" key="19">
    <source>
        <dbReference type="SAM" id="Phobius"/>
    </source>
</evidence>
<keyword evidence="7" id="KW-0732">Signal</keyword>
<evidence type="ECO:0000256" key="12">
    <source>
        <dbReference type="ARBA" id="ARBA00022989"/>
    </source>
</evidence>
<evidence type="ECO:0000313" key="21">
    <source>
        <dbReference type="EMBL" id="KAK1785306.1"/>
    </source>
</evidence>
<dbReference type="GO" id="GO:0019855">
    <property type="term" value="F:calcium channel inhibitor activity"/>
    <property type="evidence" value="ECO:0007669"/>
    <property type="project" value="TreeGrafter"/>
</dbReference>
<dbReference type="Pfam" id="PF10262">
    <property type="entry name" value="Rdx"/>
    <property type="match status" value="1"/>
</dbReference>
<dbReference type="GO" id="GO:0006882">
    <property type="term" value="P:intracellular zinc ion homeostasis"/>
    <property type="evidence" value="ECO:0007669"/>
    <property type="project" value="TreeGrafter"/>
</dbReference>
<dbReference type="AlphaFoldDB" id="A0AAD8YSU0"/>
<evidence type="ECO:0000256" key="9">
    <source>
        <dbReference type="ARBA" id="ARBA00022833"/>
    </source>
</evidence>
<keyword evidence="6 19" id="KW-0812">Transmembrane</keyword>
<evidence type="ECO:0000256" key="7">
    <source>
        <dbReference type="ARBA" id="ARBA00022729"/>
    </source>
</evidence>
<keyword evidence="13" id="KW-0560">Oxidoreductase</keyword>
<dbReference type="InterPro" id="IPR027469">
    <property type="entry name" value="Cation_efflux_TMD_sf"/>
</dbReference>
<evidence type="ECO:0000256" key="8">
    <source>
        <dbReference type="ARBA" id="ARBA00022824"/>
    </source>
</evidence>
<dbReference type="SUPFAM" id="SSF161111">
    <property type="entry name" value="Cation efflux protein transmembrane domain-like"/>
    <property type="match status" value="1"/>
</dbReference>
<dbReference type="EC" id="1.8.1.9" evidence="5"/>
<evidence type="ECO:0000256" key="3">
    <source>
        <dbReference type="ARBA" id="ARBA00007551"/>
    </source>
</evidence>
<keyword evidence="14 19" id="KW-0472">Membrane</keyword>
<sequence length="685" mass="74173">LSNNVSGVMFSFPCGAGAMERSVLRFSKAHTCLLAFTSALLLCEIVVGRLCKSLINTVDSFHTLSVLVRIMLHPSLIRAGACVTSTPGPNACADPRERAQQRLPVRVPDSARMPSPHAVLPEAAGIAPAAFEGARYSVLRLRPFGALVSDLLLACLCVSFLLEILSHTLQPRPIRRPLLATVVGAVSLLFNGLMLVWRRGRGTDAGADGSSTSPPAIQYNHFNTTKNKGHGHSSSEASGSMLMFCNLRASNVQVPDRASQKCFLSFHKCPDTPTAHTSDSPHQSSHAEDAISHDSTGFQVSQHTFCLTGPRTEVANNNICVGCTVPSVSSRPPASGWCNQDSSRTGQQWQDIIWRTVTMIQGLLASVLVLVNGLLPLTLGPDCLPSLWGCHLLMYMDPGFSTLTVLVLLVGTLPELRRYGLVLLQACPAHVHAQELSAHVGRVSGVIAVHELHVWQLSALQLVASVHVHCLSGLGPLEYSGLLTAVTDVLKGFGLSHCTVQLEFLESASSQGQSTKTAMANSAEQTPCSLHCGEKCAKMMCCSPPQEQSCSTAPSSMDVEVKQQDIVVENTYLHIASFLSIFKLAVICLIILGKDPFTFFRMETPGIWVWGQENKIYACMMVFFLSNMIENQCMSTGAFEISLNDVPVWSKLESGHLPSMQQLVQILENELKLNAHMDTLPLQRS</sequence>
<evidence type="ECO:0000256" key="2">
    <source>
        <dbReference type="ARBA" id="ARBA00004586"/>
    </source>
</evidence>
<comment type="subcellular location">
    <subcellularLocation>
        <location evidence="2">Endoplasmic reticulum membrane</location>
    </subcellularLocation>
    <subcellularLocation>
        <location evidence="1">Membrane</location>
        <topology evidence="1">Multi-pass membrane protein</topology>
    </subcellularLocation>
</comment>
<dbReference type="Gene3D" id="1.20.1510.10">
    <property type="entry name" value="Cation efflux protein transmembrane domain"/>
    <property type="match status" value="1"/>
</dbReference>
<comment type="similarity">
    <text evidence="4">Belongs to the cation diffusion facilitator (CDF) transporter (TC 2.A.4) family. SLC30A subfamily.</text>
</comment>
<dbReference type="PANTHER" id="PTHR45820:SF6">
    <property type="entry name" value="ZINC_CADMIUM RESISTANCE PROTEIN-LIKE"/>
    <property type="match status" value="1"/>
</dbReference>
<name>A0AAD8YSU0_9TELE</name>
<evidence type="ECO:0000313" key="22">
    <source>
        <dbReference type="Proteomes" id="UP001239994"/>
    </source>
</evidence>